<feature type="signal peptide" evidence="7">
    <location>
        <begin position="1"/>
        <end position="28"/>
    </location>
</feature>
<feature type="domain" description="PPIase FKBP-type" evidence="8">
    <location>
        <begin position="241"/>
        <end position="326"/>
    </location>
</feature>
<dbReference type="AlphaFoldDB" id="A0A7W9GQJ6"/>
<dbReference type="Gene3D" id="3.10.50.40">
    <property type="match status" value="1"/>
</dbReference>
<reference evidence="9 10" key="1">
    <citation type="submission" date="2020-08" db="EMBL/GenBank/DDBJ databases">
        <title>Sequencing the genomes of 1000 actinobacteria strains.</title>
        <authorList>
            <person name="Klenk H.-P."/>
        </authorList>
    </citation>
    <scope>NUCLEOTIDE SEQUENCE [LARGE SCALE GENOMIC DNA]</scope>
    <source>
        <strain evidence="9 10">DSM 102122</strain>
    </source>
</reference>
<evidence type="ECO:0000256" key="1">
    <source>
        <dbReference type="ARBA" id="ARBA00000971"/>
    </source>
</evidence>
<comment type="caution">
    <text evidence="9">The sequence shown here is derived from an EMBL/GenBank/DDBJ whole genome shotgun (WGS) entry which is preliminary data.</text>
</comment>
<evidence type="ECO:0000259" key="8">
    <source>
        <dbReference type="PROSITE" id="PS50059"/>
    </source>
</evidence>
<feature type="chain" id="PRO_5030509306" description="peptidylprolyl isomerase" evidence="7">
    <location>
        <begin position="29"/>
        <end position="326"/>
    </location>
</feature>
<gene>
    <name evidence="9" type="ORF">HD601_002456</name>
</gene>
<sequence length="326" mass="32946">MRRRGSVTAACAALTVLLLVGCSGEDQADPAADDQPATTDPSAPAEPSPPGPPASAPPADHEADVAALEGVTLTGNPGTMPFFNVEPPLALTGEVARVADVGTGPAVEAGDAVAVHVASFNPQTETIEASSYEQGPELLVAEPGGLPEELLGAMVGAPVGSRVLFGAPVDGLTTIYSFEILGTGPVFEQAEGTAVTPQSGLPVLTFAADGTPAMAPAEGDPPGELVVQPLITGTGDPVTADSWLVVNYSTWLWDGTEVVSTWKDGQTTVMRLSDAIVGWQEGLAGQPIGSRVQLVVPPGKAFGAEATDRVPANSTVVVVVDILAGM</sequence>
<keyword evidence="3 5" id="KW-0697">Rotamase</keyword>
<dbReference type="PROSITE" id="PS50059">
    <property type="entry name" value="FKBP_PPIASE"/>
    <property type="match status" value="1"/>
</dbReference>
<name>A0A7W9GQJ6_9ACTN</name>
<comment type="catalytic activity">
    <reaction evidence="1 5">
        <text>[protein]-peptidylproline (omega=180) = [protein]-peptidylproline (omega=0)</text>
        <dbReference type="Rhea" id="RHEA:16237"/>
        <dbReference type="Rhea" id="RHEA-COMP:10747"/>
        <dbReference type="Rhea" id="RHEA-COMP:10748"/>
        <dbReference type="ChEBI" id="CHEBI:83833"/>
        <dbReference type="ChEBI" id="CHEBI:83834"/>
        <dbReference type="EC" id="5.2.1.8"/>
    </reaction>
</comment>
<organism evidence="9 10">
    <name type="scientific">Jiangella mangrovi</name>
    <dbReference type="NCBI Taxonomy" id="1524084"/>
    <lineage>
        <taxon>Bacteria</taxon>
        <taxon>Bacillati</taxon>
        <taxon>Actinomycetota</taxon>
        <taxon>Actinomycetes</taxon>
        <taxon>Jiangellales</taxon>
        <taxon>Jiangellaceae</taxon>
        <taxon>Jiangella</taxon>
    </lineage>
</organism>
<evidence type="ECO:0000256" key="6">
    <source>
        <dbReference type="SAM" id="MobiDB-lite"/>
    </source>
</evidence>
<dbReference type="EMBL" id="JACHMM010000001">
    <property type="protein sequence ID" value="MBB5787881.1"/>
    <property type="molecule type" value="Genomic_DNA"/>
</dbReference>
<dbReference type="SUPFAM" id="SSF54534">
    <property type="entry name" value="FKBP-like"/>
    <property type="match status" value="1"/>
</dbReference>
<evidence type="ECO:0000256" key="7">
    <source>
        <dbReference type="SAM" id="SignalP"/>
    </source>
</evidence>
<feature type="compositionally biased region" description="Pro residues" evidence="6">
    <location>
        <begin position="44"/>
        <end position="56"/>
    </location>
</feature>
<dbReference type="GO" id="GO:0003755">
    <property type="term" value="F:peptidyl-prolyl cis-trans isomerase activity"/>
    <property type="evidence" value="ECO:0007669"/>
    <property type="project" value="UniProtKB-KW"/>
</dbReference>
<evidence type="ECO:0000256" key="4">
    <source>
        <dbReference type="ARBA" id="ARBA00023235"/>
    </source>
</evidence>
<dbReference type="InterPro" id="IPR001179">
    <property type="entry name" value="PPIase_FKBP_dom"/>
</dbReference>
<feature type="compositionally biased region" description="Low complexity" evidence="6">
    <location>
        <begin position="33"/>
        <end position="43"/>
    </location>
</feature>
<accession>A0A7W9GQJ6</accession>
<evidence type="ECO:0000313" key="9">
    <source>
        <dbReference type="EMBL" id="MBB5787881.1"/>
    </source>
</evidence>
<evidence type="ECO:0000256" key="5">
    <source>
        <dbReference type="PROSITE-ProRule" id="PRU00277"/>
    </source>
</evidence>
<protein>
    <recommendedName>
        <fullName evidence="2 5">peptidylprolyl isomerase</fullName>
        <ecNumber evidence="2 5">5.2.1.8</ecNumber>
    </recommendedName>
</protein>
<dbReference type="RefSeq" id="WP_184822236.1">
    <property type="nucleotide sequence ID" value="NZ_JACHMM010000001.1"/>
</dbReference>
<proteinExistence type="predicted"/>
<dbReference type="InterPro" id="IPR046357">
    <property type="entry name" value="PPIase_dom_sf"/>
</dbReference>
<keyword evidence="4 5" id="KW-0413">Isomerase</keyword>
<dbReference type="EC" id="5.2.1.8" evidence="2 5"/>
<keyword evidence="7" id="KW-0732">Signal</keyword>
<evidence type="ECO:0000256" key="2">
    <source>
        <dbReference type="ARBA" id="ARBA00013194"/>
    </source>
</evidence>
<evidence type="ECO:0000256" key="3">
    <source>
        <dbReference type="ARBA" id="ARBA00023110"/>
    </source>
</evidence>
<evidence type="ECO:0000313" key="10">
    <source>
        <dbReference type="Proteomes" id="UP000542813"/>
    </source>
</evidence>
<feature type="region of interest" description="Disordered" evidence="6">
    <location>
        <begin position="25"/>
        <end position="61"/>
    </location>
</feature>
<keyword evidence="10" id="KW-1185">Reference proteome</keyword>
<dbReference type="Proteomes" id="UP000542813">
    <property type="component" value="Unassembled WGS sequence"/>
</dbReference>
<dbReference type="PROSITE" id="PS51257">
    <property type="entry name" value="PROKAR_LIPOPROTEIN"/>
    <property type="match status" value="1"/>
</dbReference>
<dbReference type="Pfam" id="PF00254">
    <property type="entry name" value="FKBP_C"/>
    <property type="match status" value="1"/>
</dbReference>